<reference evidence="1" key="1">
    <citation type="submission" date="2022-10" db="EMBL/GenBank/DDBJ databases">
        <title>The complete genomes of actinobacterial strains from the NBC collection.</title>
        <authorList>
            <person name="Joergensen T.S."/>
            <person name="Alvarez Arevalo M."/>
            <person name="Sterndorff E.B."/>
            <person name="Faurdal D."/>
            <person name="Vuksanovic O."/>
            <person name="Mourched A.-S."/>
            <person name="Charusanti P."/>
            <person name="Shaw S."/>
            <person name="Blin K."/>
            <person name="Weber T."/>
        </authorList>
    </citation>
    <scope>NUCLEOTIDE SEQUENCE</scope>
    <source>
        <strain evidence="1">NBC 00180</strain>
    </source>
</reference>
<protein>
    <submittedName>
        <fullName evidence="1">Uncharacterized protein</fullName>
    </submittedName>
</protein>
<gene>
    <name evidence="1" type="ORF">OG477_41140</name>
</gene>
<sequence length="127" mass="13179">MLGSLSFCDCSRVHVLPAARERAMGAGYLLGCRSSTFCAAVGQRASRASAVIGDADDGKSGPGMRGLLSADGQTLLLLQPSRLTMLVVVLDRFLGKSAGHPVFWCADLVQRLDLPVVVASFGAGVDA</sequence>
<name>A0AAU1IBV2_9ACTN</name>
<dbReference type="EMBL" id="CP108140">
    <property type="protein sequence ID" value="WTP91331.1"/>
    <property type="molecule type" value="Genomic_DNA"/>
</dbReference>
<evidence type="ECO:0000313" key="1">
    <source>
        <dbReference type="EMBL" id="WTP91331.1"/>
    </source>
</evidence>
<dbReference type="AlphaFoldDB" id="A0AAU1IBV2"/>
<accession>A0AAU1IBV2</accession>
<proteinExistence type="predicted"/>
<organism evidence="1">
    <name type="scientific">Streptomyces sp. NBC_00180</name>
    <dbReference type="NCBI Taxonomy" id="2903632"/>
    <lineage>
        <taxon>Bacteria</taxon>
        <taxon>Bacillati</taxon>
        <taxon>Actinomycetota</taxon>
        <taxon>Actinomycetes</taxon>
        <taxon>Kitasatosporales</taxon>
        <taxon>Streptomycetaceae</taxon>
        <taxon>Streptomyces</taxon>
    </lineage>
</organism>